<reference evidence="3" key="1">
    <citation type="journal article" date="2019" name="Int. J. Syst. Evol. Microbiol.">
        <title>The Global Catalogue of Microorganisms (GCM) 10K type strain sequencing project: providing services to taxonomists for standard genome sequencing and annotation.</title>
        <authorList>
            <consortium name="The Broad Institute Genomics Platform"/>
            <consortium name="The Broad Institute Genome Sequencing Center for Infectious Disease"/>
            <person name="Wu L."/>
            <person name="Ma J."/>
        </authorList>
    </citation>
    <scope>NUCLEOTIDE SEQUENCE [LARGE SCALE GENOMIC DNA]</scope>
    <source>
        <strain evidence="3">JCM 17939</strain>
    </source>
</reference>
<keyword evidence="3" id="KW-1185">Reference proteome</keyword>
<dbReference type="EMBL" id="BAABHK010000026">
    <property type="protein sequence ID" value="GAA4639203.1"/>
    <property type="molecule type" value="Genomic_DNA"/>
</dbReference>
<gene>
    <name evidence="2" type="ORF">GCM10023196_099880</name>
</gene>
<protein>
    <submittedName>
        <fullName evidence="2">Uncharacterized protein</fullName>
    </submittedName>
</protein>
<accession>A0ABP8USZ8</accession>
<dbReference type="Proteomes" id="UP001501442">
    <property type="component" value="Unassembled WGS sequence"/>
</dbReference>
<proteinExistence type="predicted"/>
<evidence type="ECO:0000313" key="2">
    <source>
        <dbReference type="EMBL" id="GAA4639203.1"/>
    </source>
</evidence>
<comment type="caution">
    <text evidence="2">The sequence shown here is derived from an EMBL/GenBank/DDBJ whole genome shotgun (WGS) entry which is preliminary data.</text>
</comment>
<evidence type="ECO:0000313" key="3">
    <source>
        <dbReference type="Proteomes" id="UP001501442"/>
    </source>
</evidence>
<feature type="region of interest" description="Disordered" evidence="1">
    <location>
        <begin position="84"/>
        <end position="136"/>
    </location>
</feature>
<feature type="region of interest" description="Disordered" evidence="1">
    <location>
        <begin position="35"/>
        <end position="67"/>
    </location>
</feature>
<name>A0ABP8USZ8_9ACTN</name>
<evidence type="ECO:0000256" key="1">
    <source>
        <dbReference type="SAM" id="MobiDB-lite"/>
    </source>
</evidence>
<sequence length="159" mass="16413">MGCTTVGSVGTAGITDRFLSEEMSAGLEKVRPWHRMPLSPASRGGRLSAPAQPAIVADDGAPSEQLPDPRRLLWEMADPVAVGDAPAVGGDFSGQDAEQGAPVQPRDQQELACRSPIGPFAPGWQAQQGGLGGSVLTDDPCQCPARRAAGWQGVSEPSA</sequence>
<organism evidence="2 3">
    <name type="scientific">Actinoallomurus vinaceus</name>
    <dbReference type="NCBI Taxonomy" id="1080074"/>
    <lineage>
        <taxon>Bacteria</taxon>
        <taxon>Bacillati</taxon>
        <taxon>Actinomycetota</taxon>
        <taxon>Actinomycetes</taxon>
        <taxon>Streptosporangiales</taxon>
        <taxon>Thermomonosporaceae</taxon>
        <taxon>Actinoallomurus</taxon>
    </lineage>
</organism>